<keyword evidence="6" id="KW-0067">ATP-binding</keyword>
<dbReference type="SUPFAM" id="SSF55874">
    <property type="entry name" value="ATPase domain of HSP90 chaperone/DNA topoisomerase II/histidine kinase"/>
    <property type="match status" value="1"/>
</dbReference>
<evidence type="ECO:0000313" key="7">
    <source>
        <dbReference type="Proteomes" id="UP000309992"/>
    </source>
</evidence>
<dbReference type="InterPro" id="IPR050482">
    <property type="entry name" value="Sensor_HK_TwoCompSys"/>
</dbReference>
<protein>
    <submittedName>
        <fullName evidence="6">ATP-binding protein</fullName>
    </submittedName>
</protein>
<organism evidence="6 7">
    <name type="scientific">Prauserella endophytica</name>
    <dbReference type="NCBI Taxonomy" id="1592324"/>
    <lineage>
        <taxon>Bacteria</taxon>
        <taxon>Bacillati</taxon>
        <taxon>Actinomycetota</taxon>
        <taxon>Actinomycetes</taxon>
        <taxon>Pseudonocardiales</taxon>
        <taxon>Pseudonocardiaceae</taxon>
        <taxon>Prauserella</taxon>
        <taxon>Prauserella coralliicola group</taxon>
    </lineage>
</organism>
<dbReference type="EMBL" id="SWMS01000001">
    <property type="protein sequence ID" value="TKG73309.1"/>
    <property type="molecule type" value="Genomic_DNA"/>
</dbReference>
<name>A0ABY2SBN9_9PSEU</name>
<evidence type="ECO:0000256" key="2">
    <source>
        <dbReference type="ARBA" id="ARBA00022777"/>
    </source>
</evidence>
<feature type="domain" description="Histidine kinase/HSP90-like ATPase" evidence="5">
    <location>
        <begin position="354"/>
        <end position="441"/>
    </location>
</feature>
<dbReference type="PANTHER" id="PTHR24421">
    <property type="entry name" value="NITRATE/NITRITE SENSOR PROTEIN NARX-RELATED"/>
    <property type="match status" value="1"/>
</dbReference>
<keyword evidence="3" id="KW-0902">Two-component regulatory system</keyword>
<evidence type="ECO:0000256" key="1">
    <source>
        <dbReference type="ARBA" id="ARBA00022679"/>
    </source>
</evidence>
<evidence type="ECO:0000256" key="3">
    <source>
        <dbReference type="ARBA" id="ARBA00023012"/>
    </source>
</evidence>
<accession>A0ABY2SBN9</accession>
<proteinExistence type="predicted"/>
<feature type="transmembrane region" description="Helical" evidence="4">
    <location>
        <begin position="226"/>
        <end position="246"/>
    </location>
</feature>
<sequence>MGRRAGDRAGGMTAGEPARRRTSFLGALLRGGAPVLASSTTGLSDELADPAPVRGTRRLRQLAGPVDTGYRDGLLLRAARYVALVPLAYRLLAVPGALVAFVGHGSAGLAPVAVVAACSVALNLFGAYWLLRGAPFRERPAGLLLAVDVGFALAANLVVGATVPPEALESAAEVPGKHLLGAVALLTLALGVGFGAALAVLGIPLRAAMSWLAGDGFDLDAGLSQFGTTLGVLLTATGALVLLGLGTRLALAYGIRTGRLAERAAQQRRLHDTVLQALEAMALPGDGDAEDLRRMARAEAIELRRHLESESGGEGGRLAEKLAALAADMARDGLRAQLVAAEPDGETLSEVRQIAVRDAVREALRNALKHSGADTALVRVEQRDGGIATIIRDHGTGFSPESRPPGFGISESIVARLAEVGGTAKIESSPGKGTRVTLWVPR</sequence>
<dbReference type="InterPro" id="IPR003594">
    <property type="entry name" value="HATPase_dom"/>
</dbReference>
<dbReference type="Proteomes" id="UP000309992">
    <property type="component" value="Unassembled WGS sequence"/>
</dbReference>
<keyword evidence="4" id="KW-1133">Transmembrane helix</keyword>
<evidence type="ECO:0000313" key="6">
    <source>
        <dbReference type="EMBL" id="TKG73309.1"/>
    </source>
</evidence>
<feature type="transmembrane region" description="Helical" evidence="4">
    <location>
        <begin position="81"/>
        <end position="103"/>
    </location>
</feature>
<feature type="transmembrane region" description="Helical" evidence="4">
    <location>
        <begin position="143"/>
        <end position="163"/>
    </location>
</feature>
<keyword evidence="4" id="KW-0472">Membrane</keyword>
<dbReference type="CDD" id="cd16917">
    <property type="entry name" value="HATPase_UhpB-NarQ-NarX-like"/>
    <property type="match status" value="1"/>
</dbReference>
<dbReference type="Gene3D" id="3.30.565.10">
    <property type="entry name" value="Histidine kinase-like ATPase, C-terminal domain"/>
    <property type="match status" value="1"/>
</dbReference>
<keyword evidence="2" id="KW-0418">Kinase</keyword>
<comment type="caution">
    <text evidence="6">The sequence shown here is derived from an EMBL/GenBank/DDBJ whole genome shotgun (WGS) entry which is preliminary data.</text>
</comment>
<keyword evidence="4" id="KW-0812">Transmembrane</keyword>
<dbReference type="GO" id="GO:0005524">
    <property type="term" value="F:ATP binding"/>
    <property type="evidence" value="ECO:0007669"/>
    <property type="project" value="UniProtKB-KW"/>
</dbReference>
<dbReference type="InterPro" id="IPR036890">
    <property type="entry name" value="HATPase_C_sf"/>
</dbReference>
<feature type="transmembrane region" description="Helical" evidence="4">
    <location>
        <begin position="109"/>
        <end position="131"/>
    </location>
</feature>
<feature type="transmembrane region" description="Helical" evidence="4">
    <location>
        <begin position="183"/>
        <end position="205"/>
    </location>
</feature>
<gene>
    <name evidence="6" type="ORF">FCN18_01625</name>
</gene>
<keyword evidence="1" id="KW-0808">Transferase</keyword>
<keyword evidence="7" id="KW-1185">Reference proteome</keyword>
<reference evidence="6 7" key="1">
    <citation type="journal article" date="2015" name="Antonie Van Leeuwenhoek">
        <title>Prauserella endophytica sp. nov., an endophytic actinobacterium isolated from Tamarix taklamakanensis.</title>
        <authorList>
            <person name="Liu J.M."/>
            <person name="Habden X."/>
            <person name="Guo L."/>
            <person name="Tuo L."/>
            <person name="Jiang Z.K."/>
            <person name="Liu S.W."/>
            <person name="Liu X.F."/>
            <person name="Chen L."/>
            <person name="Li R.F."/>
            <person name="Zhang Y.Q."/>
            <person name="Sun C.H."/>
        </authorList>
    </citation>
    <scope>NUCLEOTIDE SEQUENCE [LARGE SCALE GENOMIC DNA]</scope>
    <source>
        <strain evidence="6 7">CGMCC 4.7182</strain>
    </source>
</reference>
<dbReference type="Pfam" id="PF02518">
    <property type="entry name" value="HATPase_c"/>
    <property type="match status" value="1"/>
</dbReference>
<keyword evidence="6" id="KW-0547">Nucleotide-binding</keyword>
<evidence type="ECO:0000259" key="5">
    <source>
        <dbReference type="Pfam" id="PF02518"/>
    </source>
</evidence>
<evidence type="ECO:0000256" key="4">
    <source>
        <dbReference type="SAM" id="Phobius"/>
    </source>
</evidence>